<proteinExistence type="predicted"/>
<gene>
    <name evidence="1" type="ORF">Ahy_B06g080669</name>
</gene>
<dbReference type="Proteomes" id="UP000289738">
    <property type="component" value="Chromosome B06"/>
</dbReference>
<organism evidence="1 2">
    <name type="scientific">Arachis hypogaea</name>
    <name type="common">Peanut</name>
    <dbReference type="NCBI Taxonomy" id="3818"/>
    <lineage>
        <taxon>Eukaryota</taxon>
        <taxon>Viridiplantae</taxon>
        <taxon>Streptophyta</taxon>
        <taxon>Embryophyta</taxon>
        <taxon>Tracheophyta</taxon>
        <taxon>Spermatophyta</taxon>
        <taxon>Magnoliopsida</taxon>
        <taxon>eudicotyledons</taxon>
        <taxon>Gunneridae</taxon>
        <taxon>Pentapetalae</taxon>
        <taxon>rosids</taxon>
        <taxon>fabids</taxon>
        <taxon>Fabales</taxon>
        <taxon>Fabaceae</taxon>
        <taxon>Papilionoideae</taxon>
        <taxon>50 kb inversion clade</taxon>
        <taxon>dalbergioids sensu lato</taxon>
        <taxon>Dalbergieae</taxon>
        <taxon>Pterocarpus clade</taxon>
        <taxon>Arachis</taxon>
    </lineage>
</organism>
<name>A0A444YIS6_ARAHY</name>
<accession>A0A444YIS6</accession>
<dbReference type="AlphaFoldDB" id="A0A444YIS6"/>
<evidence type="ECO:0000313" key="2">
    <source>
        <dbReference type="Proteomes" id="UP000289738"/>
    </source>
</evidence>
<sequence length="184" mass="21132">MKSKMALIPSGLITTESGHQNLVFQKNESWQIYLDSLQQLTSLHKFSCSTLKFMEGAVTTTFLITQICSSLVQHFHYNYHLINPFLIWRVCFKRRISRFTIRGLKFFRLSSSLLKHGSWKPCNKFNTIFKVEKNNTCQPCNINTITLGTCTRGQPIKKGDFIHANCSTTNLACHMAEGDLYNNI</sequence>
<evidence type="ECO:0000313" key="1">
    <source>
        <dbReference type="EMBL" id="RYR01798.1"/>
    </source>
</evidence>
<protein>
    <submittedName>
        <fullName evidence="1">Uncharacterized protein</fullName>
    </submittedName>
</protein>
<reference evidence="1 2" key="1">
    <citation type="submission" date="2019-01" db="EMBL/GenBank/DDBJ databases">
        <title>Sequencing of cultivated peanut Arachis hypogaea provides insights into genome evolution and oil improvement.</title>
        <authorList>
            <person name="Chen X."/>
        </authorList>
    </citation>
    <scope>NUCLEOTIDE SEQUENCE [LARGE SCALE GENOMIC DNA]</scope>
    <source>
        <strain evidence="2">cv. Fuhuasheng</strain>
        <tissue evidence="1">Leaves</tissue>
    </source>
</reference>
<comment type="caution">
    <text evidence="1">The sequence shown here is derived from an EMBL/GenBank/DDBJ whole genome shotgun (WGS) entry which is preliminary data.</text>
</comment>
<keyword evidence="2" id="KW-1185">Reference proteome</keyword>
<dbReference type="EMBL" id="SDMP01000016">
    <property type="protein sequence ID" value="RYR01798.1"/>
    <property type="molecule type" value="Genomic_DNA"/>
</dbReference>